<evidence type="ECO:0008006" key="4">
    <source>
        <dbReference type="Google" id="ProtNLM"/>
    </source>
</evidence>
<keyword evidence="1" id="KW-0732">Signal</keyword>
<dbReference type="AlphaFoldDB" id="A0A8T2I711"/>
<gene>
    <name evidence="2" type="ORF">GDO86_018649</name>
</gene>
<feature type="chain" id="PRO_5035716387" description="Secreted protein" evidence="1">
    <location>
        <begin position="20"/>
        <end position="81"/>
    </location>
</feature>
<reference evidence="2" key="1">
    <citation type="thesis" date="2020" institute="ProQuest LLC" country="789 East Eisenhower Parkway, Ann Arbor, MI, USA">
        <title>Comparative Genomics and Chromosome Evolution.</title>
        <authorList>
            <person name="Mudd A.B."/>
        </authorList>
    </citation>
    <scope>NUCLEOTIDE SEQUENCE</scope>
    <source>
        <strain evidence="2">Female2</strain>
        <tissue evidence="2">Blood</tissue>
    </source>
</reference>
<evidence type="ECO:0000313" key="3">
    <source>
        <dbReference type="Proteomes" id="UP000812440"/>
    </source>
</evidence>
<sequence length="81" mass="8915">MSCWLLCLICTTLPFCPQSLPCSHLLHHAGGRYFYFHQCSRSSKPPFVCTLSQLHGECLGCPLPTLCQSPEGGIPVRHSLA</sequence>
<dbReference type="Proteomes" id="UP000812440">
    <property type="component" value="Unassembled WGS sequence"/>
</dbReference>
<keyword evidence="3" id="KW-1185">Reference proteome</keyword>
<accession>A0A8T2I711</accession>
<dbReference type="EMBL" id="JAACNH010017328">
    <property type="protein sequence ID" value="KAG8428985.1"/>
    <property type="molecule type" value="Genomic_DNA"/>
</dbReference>
<evidence type="ECO:0000256" key="1">
    <source>
        <dbReference type="SAM" id="SignalP"/>
    </source>
</evidence>
<comment type="caution">
    <text evidence="2">The sequence shown here is derived from an EMBL/GenBank/DDBJ whole genome shotgun (WGS) entry which is preliminary data.</text>
</comment>
<name>A0A8T2I711_9PIPI</name>
<organism evidence="2 3">
    <name type="scientific">Hymenochirus boettgeri</name>
    <name type="common">Congo dwarf clawed frog</name>
    <dbReference type="NCBI Taxonomy" id="247094"/>
    <lineage>
        <taxon>Eukaryota</taxon>
        <taxon>Metazoa</taxon>
        <taxon>Chordata</taxon>
        <taxon>Craniata</taxon>
        <taxon>Vertebrata</taxon>
        <taxon>Euteleostomi</taxon>
        <taxon>Amphibia</taxon>
        <taxon>Batrachia</taxon>
        <taxon>Anura</taxon>
        <taxon>Pipoidea</taxon>
        <taxon>Pipidae</taxon>
        <taxon>Pipinae</taxon>
        <taxon>Hymenochirus</taxon>
    </lineage>
</organism>
<protein>
    <recommendedName>
        <fullName evidence="4">Secreted protein</fullName>
    </recommendedName>
</protein>
<evidence type="ECO:0000313" key="2">
    <source>
        <dbReference type="EMBL" id="KAG8428985.1"/>
    </source>
</evidence>
<proteinExistence type="predicted"/>
<feature type="signal peptide" evidence="1">
    <location>
        <begin position="1"/>
        <end position="19"/>
    </location>
</feature>